<accession>A0A8S9YSF5</accession>
<dbReference type="Proteomes" id="UP000822476">
    <property type="component" value="Unassembled WGS sequence"/>
</dbReference>
<gene>
    <name evidence="2" type="ORF">EG68_08509</name>
</gene>
<proteinExistence type="predicted"/>
<protein>
    <submittedName>
        <fullName evidence="2">Uncharacterized protein</fullName>
    </submittedName>
</protein>
<keyword evidence="3" id="KW-1185">Reference proteome</keyword>
<comment type="caution">
    <text evidence="2">The sequence shown here is derived from an EMBL/GenBank/DDBJ whole genome shotgun (WGS) entry which is preliminary data.</text>
</comment>
<evidence type="ECO:0000313" key="3">
    <source>
        <dbReference type="Proteomes" id="UP000822476"/>
    </source>
</evidence>
<name>A0A8S9YSF5_9TREM</name>
<dbReference type="EMBL" id="JTDE01004575">
    <property type="protein sequence ID" value="KAF7254858.1"/>
    <property type="molecule type" value="Genomic_DNA"/>
</dbReference>
<dbReference type="AlphaFoldDB" id="A0A8S9YSF5"/>
<evidence type="ECO:0000256" key="1">
    <source>
        <dbReference type="SAM" id="SignalP"/>
    </source>
</evidence>
<evidence type="ECO:0000313" key="2">
    <source>
        <dbReference type="EMBL" id="KAF7254858.1"/>
    </source>
</evidence>
<organism evidence="2 3">
    <name type="scientific">Paragonimus skrjabini miyazakii</name>
    <dbReference type="NCBI Taxonomy" id="59628"/>
    <lineage>
        <taxon>Eukaryota</taxon>
        <taxon>Metazoa</taxon>
        <taxon>Spiralia</taxon>
        <taxon>Lophotrochozoa</taxon>
        <taxon>Platyhelminthes</taxon>
        <taxon>Trematoda</taxon>
        <taxon>Digenea</taxon>
        <taxon>Plagiorchiida</taxon>
        <taxon>Troglotremata</taxon>
        <taxon>Troglotrematidae</taxon>
        <taxon>Paragonimus</taxon>
    </lineage>
</organism>
<feature type="chain" id="PRO_5035767836" evidence="1">
    <location>
        <begin position="18"/>
        <end position="61"/>
    </location>
</feature>
<sequence>MSLVPLLLCLCIHSNSADTDVSRGQNAELTPHARTSFRFLSTLTCFSSLLTNSSVRPTSLD</sequence>
<reference evidence="2" key="1">
    <citation type="submission" date="2019-07" db="EMBL/GenBank/DDBJ databases">
        <title>Annotation for the trematode Paragonimus miyazaki's.</title>
        <authorList>
            <person name="Choi Y.-J."/>
        </authorList>
    </citation>
    <scope>NUCLEOTIDE SEQUENCE</scope>
    <source>
        <strain evidence="2">Japan</strain>
    </source>
</reference>
<feature type="signal peptide" evidence="1">
    <location>
        <begin position="1"/>
        <end position="17"/>
    </location>
</feature>
<keyword evidence="1" id="KW-0732">Signal</keyword>